<name>A0A1G2BS43_9BACT</name>
<dbReference type="EMBL" id="MHKM01000006">
    <property type="protein sequence ID" value="OGY91995.1"/>
    <property type="molecule type" value="Genomic_DNA"/>
</dbReference>
<sequence>MSNVVRTAVGRRVVIAADAAFFCDQGGVDMQVVLTDQSGVNVILSDDADDITPVVIGVPQVRVDGDVCIRRRVLGKARRADGDPGRVNLPVDP</sequence>
<evidence type="ECO:0000313" key="1">
    <source>
        <dbReference type="EMBL" id="OGY91995.1"/>
    </source>
</evidence>
<accession>A0A1G2BS43</accession>
<reference evidence="1 2" key="1">
    <citation type="journal article" date="2016" name="Nat. Commun.">
        <title>Thousands of microbial genomes shed light on interconnected biogeochemical processes in an aquifer system.</title>
        <authorList>
            <person name="Anantharaman K."/>
            <person name="Brown C.T."/>
            <person name="Hug L.A."/>
            <person name="Sharon I."/>
            <person name="Castelle C.J."/>
            <person name="Probst A.J."/>
            <person name="Thomas B.C."/>
            <person name="Singh A."/>
            <person name="Wilkins M.J."/>
            <person name="Karaoz U."/>
            <person name="Brodie E.L."/>
            <person name="Williams K.H."/>
            <person name="Hubbard S.S."/>
            <person name="Banfield J.F."/>
        </authorList>
    </citation>
    <scope>NUCLEOTIDE SEQUENCE [LARGE SCALE GENOMIC DNA]</scope>
</reference>
<evidence type="ECO:0000313" key="2">
    <source>
        <dbReference type="Proteomes" id="UP000178248"/>
    </source>
</evidence>
<protein>
    <submittedName>
        <fullName evidence="1">Uncharacterized protein</fullName>
    </submittedName>
</protein>
<comment type="caution">
    <text evidence="1">The sequence shown here is derived from an EMBL/GenBank/DDBJ whole genome shotgun (WGS) entry which is preliminary data.</text>
</comment>
<dbReference type="AlphaFoldDB" id="A0A1G2BS43"/>
<organism evidence="1 2">
    <name type="scientific">Candidatus Komeilibacteria bacterium RIFCSPLOWO2_01_FULL_52_15</name>
    <dbReference type="NCBI Taxonomy" id="1798551"/>
    <lineage>
        <taxon>Bacteria</taxon>
        <taxon>Candidatus Komeiliibacteriota</taxon>
    </lineage>
</organism>
<dbReference type="Proteomes" id="UP000178248">
    <property type="component" value="Unassembled WGS sequence"/>
</dbReference>
<dbReference type="STRING" id="1798551.A3B30_00995"/>
<proteinExistence type="predicted"/>
<gene>
    <name evidence="1" type="ORF">A3B30_00995</name>
</gene>